<dbReference type="RefSeq" id="WP_230067026.1">
    <property type="nucleotide sequence ID" value="NZ_BAABLL010000008.1"/>
</dbReference>
<dbReference type="Pfam" id="PF25056">
    <property type="entry name" value="DUF7793"/>
    <property type="match status" value="1"/>
</dbReference>
<dbReference type="InterPro" id="IPR056695">
    <property type="entry name" value="DUF7793"/>
</dbReference>
<protein>
    <submittedName>
        <fullName evidence="2">STAS/SEC14 domain-containing protein</fullName>
    </submittedName>
</protein>
<gene>
    <name evidence="2" type="ORF">ACFOW9_11385</name>
</gene>
<sequence>MTMLMEDAGSPEDAMPAEGNLTPSGIRVWLQHPGILRVALPAQAVITGEQAEEAATAVRDAAAGALYPMLLDLTGVASVSREARDVYFRGASVSSYALLGQSPVDRVLAHFFVGSGTRSIPSRYFTVESEALEWLVRLEKEN</sequence>
<dbReference type="EMBL" id="JBHSCQ010000017">
    <property type="protein sequence ID" value="MFC4266204.1"/>
    <property type="molecule type" value="Genomic_DNA"/>
</dbReference>
<evidence type="ECO:0000313" key="3">
    <source>
        <dbReference type="Proteomes" id="UP001595773"/>
    </source>
</evidence>
<dbReference type="Proteomes" id="UP001595773">
    <property type="component" value="Unassembled WGS sequence"/>
</dbReference>
<feature type="domain" description="DUF7793" evidence="1">
    <location>
        <begin position="29"/>
        <end position="136"/>
    </location>
</feature>
<proteinExistence type="predicted"/>
<keyword evidence="3" id="KW-1185">Reference proteome</keyword>
<reference evidence="3" key="1">
    <citation type="journal article" date="2019" name="Int. J. Syst. Evol. Microbiol.">
        <title>The Global Catalogue of Microorganisms (GCM) 10K type strain sequencing project: providing services to taxonomists for standard genome sequencing and annotation.</title>
        <authorList>
            <consortium name="The Broad Institute Genomics Platform"/>
            <consortium name="The Broad Institute Genome Sequencing Center for Infectious Disease"/>
            <person name="Wu L."/>
            <person name="Ma J."/>
        </authorList>
    </citation>
    <scope>NUCLEOTIDE SEQUENCE [LARGE SCALE GENOMIC DNA]</scope>
    <source>
        <strain evidence="3">CGMCC 1.10698</strain>
    </source>
</reference>
<dbReference type="Gene3D" id="3.40.1680.10">
    <property type="entry name" value="yp_829618.1 domain like"/>
    <property type="match status" value="1"/>
</dbReference>
<comment type="caution">
    <text evidence="2">The sequence shown here is derived from an EMBL/GenBank/DDBJ whole genome shotgun (WGS) entry which is preliminary data.</text>
</comment>
<name>A0ABV8R4G0_9MICC</name>
<evidence type="ECO:0000313" key="2">
    <source>
        <dbReference type="EMBL" id="MFC4266204.1"/>
    </source>
</evidence>
<accession>A0ABV8R4G0</accession>
<organism evidence="2 3">
    <name type="scientific">Arthrobacter cryoconiti</name>
    <dbReference type="NCBI Taxonomy" id="748907"/>
    <lineage>
        <taxon>Bacteria</taxon>
        <taxon>Bacillati</taxon>
        <taxon>Actinomycetota</taxon>
        <taxon>Actinomycetes</taxon>
        <taxon>Micrococcales</taxon>
        <taxon>Micrococcaceae</taxon>
        <taxon>Arthrobacter</taxon>
    </lineage>
</organism>
<dbReference type="Gene3D" id="3.40.970.30">
    <property type="entry name" value="yp_829618.1 like domains"/>
    <property type="match status" value="1"/>
</dbReference>
<evidence type="ECO:0000259" key="1">
    <source>
        <dbReference type="Pfam" id="PF25056"/>
    </source>
</evidence>